<dbReference type="GO" id="GO:0016301">
    <property type="term" value="F:kinase activity"/>
    <property type="evidence" value="ECO:0007669"/>
    <property type="project" value="UniProtKB-UniRule"/>
</dbReference>
<keyword evidence="1" id="KW-0808">Transferase</keyword>
<sequence length="289" mass="32072">MWIELEQYITQATGQPFSGCRYTPVGGGSINQAYCLQSNSQRYFVKLNAAHKLSMFAAEAAGLLEMEASKCIRVPHPITTGVVAEHSFIVLEWIDLGRGTPQTWYTLGQQLAQMHTTSSPRGFGWHQSNTIGDTPQLNSWTADWATFFAEHRIGYQLRLARHRGGRFSQGAALQAAIPQLLANHHPQPALVHGDLWSGNAAFTAAGEPIILDPAPYYGDREVDVAMTELFGGFPAAFYEGYQQTFPLPPGYQHRRLLYNLYHILNHFNLFGGGYGGQAERMIETLLASI</sequence>
<dbReference type="PIRSF" id="PIRSF006221">
    <property type="entry name" value="Ketosamine-3-kinase"/>
    <property type="match status" value="1"/>
</dbReference>
<dbReference type="SUPFAM" id="SSF56112">
    <property type="entry name" value="Protein kinase-like (PK-like)"/>
    <property type="match status" value="1"/>
</dbReference>
<evidence type="ECO:0000313" key="3">
    <source>
        <dbReference type="Proteomes" id="UP000607397"/>
    </source>
</evidence>
<dbReference type="Gene3D" id="3.30.200.20">
    <property type="entry name" value="Phosphorylase Kinase, domain 1"/>
    <property type="match status" value="1"/>
</dbReference>
<comment type="caution">
    <text evidence="2">The sequence shown here is derived from an EMBL/GenBank/DDBJ whole genome shotgun (WGS) entry which is preliminary data.</text>
</comment>
<dbReference type="InterPro" id="IPR011009">
    <property type="entry name" value="Kinase-like_dom_sf"/>
</dbReference>
<keyword evidence="1" id="KW-0418">Kinase</keyword>
<dbReference type="RefSeq" id="WP_161826176.1">
    <property type="nucleotide sequence ID" value="NZ_WVIC01000031.1"/>
</dbReference>
<keyword evidence="3" id="KW-1185">Reference proteome</keyword>
<dbReference type="Proteomes" id="UP000607397">
    <property type="component" value="Unassembled WGS sequence"/>
</dbReference>
<evidence type="ECO:0000256" key="1">
    <source>
        <dbReference type="PIRNR" id="PIRNR006221"/>
    </source>
</evidence>
<accession>A0A8K1ZZI4</accession>
<name>A0A8K1ZZI4_9CYAN</name>
<dbReference type="Gene3D" id="3.90.1200.10">
    <property type="match status" value="1"/>
</dbReference>
<evidence type="ECO:0000313" key="2">
    <source>
        <dbReference type="EMBL" id="NCJ07698.1"/>
    </source>
</evidence>
<dbReference type="InterPro" id="IPR016477">
    <property type="entry name" value="Fructo-/Ketosamine-3-kinase"/>
</dbReference>
<dbReference type="EMBL" id="WVIC01000031">
    <property type="protein sequence ID" value="NCJ07698.1"/>
    <property type="molecule type" value="Genomic_DNA"/>
</dbReference>
<proteinExistence type="inferred from homology"/>
<dbReference type="AlphaFoldDB" id="A0A8K1ZZI4"/>
<dbReference type="Pfam" id="PF03881">
    <property type="entry name" value="Fructosamin_kin"/>
    <property type="match status" value="1"/>
</dbReference>
<gene>
    <name evidence="2" type="ORF">GS597_14500</name>
</gene>
<reference evidence="2" key="1">
    <citation type="submission" date="2019-12" db="EMBL/GenBank/DDBJ databases">
        <title>High-Quality draft genome sequences of three cyanobacteria isolated from the limestone walls of the Old Cathedral of Coimbra.</title>
        <authorList>
            <person name="Tiago I."/>
            <person name="Soares F."/>
            <person name="Portugal A."/>
        </authorList>
    </citation>
    <scope>NUCLEOTIDE SEQUENCE [LARGE SCALE GENOMIC DNA]</scope>
    <source>
        <strain evidence="2">C</strain>
    </source>
</reference>
<protein>
    <submittedName>
        <fullName evidence="2">Phosphotransferase</fullName>
    </submittedName>
</protein>
<organism evidence="2 3">
    <name type="scientific">Petrachloros mirabilis ULC683</name>
    <dbReference type="NCBI Taxonomy" id="2781853"/>
    <lineage>
        <taxon>Bacteria</taxon>
        <taxon>Bacillati</taxon>
        <taxon>Cyanobacteriota</taxon>
        <taxon>Cyanophyceae</taxon>
        <taxon>Synechococcales</taxon>
        <taxon>Petrachlorosaceae</taxon>
        <taxon>Petrachloros</taxon>
        <taxon>Petrachloros mirabilis</taxon>
    </lineage>
</organism>
<dbReference type="PANTHER" id="PTHR12149">
    <property type="entry name" value="FRUCTOSAMINE 3 KINASE-RELATED PROTEIN"/>
    <property type="match status" value="1"/>
</dbReference>
<comment type="similarity">
    <text evidence="1">Belongs to the fructosamine kinase family.</text>
</comment>
<dbReference type="PANTHER" id="PTHR12149:SF8">
    <property type="entry name" value="PROTEIN-RIBULOSAMINE 3-KINASE"/>
    <property type="match status" value="1"/>
</dbReference>